<name>A0A915EVI2_9BILA</name>
<evidence type="ECO:0000313" key="3">
    <source>
        <dbReference type="WBParaSite" id="jg9970"/>
    </source>
</evidence>
<dbReference type="AlphaFoldDB" id="A0A915EVI2"/>
<feature type="domain" description="S-adenosylmethionine-dependent methyltransferase Rv2258c-like winged HTH" evidence="1">
    <location>
        <begin position="30"/>
        <end position="95"/>
    </location>
</feature>
<dbReference type="InterPro" id="IPR048711">
    <property type="entry name" value="WHD_Rv2258c"/>
</dbReference>
<dbReference type="PANTHER" id="PTHR45128">
    <property type="entry name" value="METHYLTRANSFERASE TYPE 11"/>
    <property type="match status" value="1"/>
</dbReference>
<dbReference type="WBParaSite" id="jg9970">
    <property type="protein sequence ID" value="jg9970"/>
    <property type="gene ID" value="jg9970"/>
</dbReference>
<reference evidence="3" key="1">
    <citation type="submission" date="2022-11" db="UniProtKB">
        <authorList>
            <consortium name="WormBaseParasite"/>
        </authorList>
    </citation>
    <scope>IDENTIFICATION</scope>
</reference>
<evidence type="ECO:0000259" key="1">
    <source>
        <dbReference type="Pfam" id="PF21320"/>
    </source>
</evidence>
<accession>A0A915EVI2</accession>
<keyword evidence="2" id="KW-1185">Reference proteome</keyword>
<dbReference type="InterPro" id="IPR053173">
    <property type="entry name" value="SAM-binding_MTase"/>
</dbReference>
<sequence>MMGAQFTLTQQYSEAKEEQVADNFKKKIATIISNGHLSLAISLVEPATALDVARIADLKARYCQEWLSCMACGDIIEVDQTGMQFWISEERLATLSSSDSDHFLAMSGCLPMYAGAFKEVAKAFKKDGPLGVNYSVYKTFTPK</sequence>
<dbReference type="PANTHER" id="PTHR45128:SF1">
    <property type="entry name" value="S-ADENOSYLMETHIONINE-DEPENDENT METHYLTRANSFERASE RV2258C"/>
    <property type="match status" value="1"/>
</dbReference>
<dbReference type="Proteomes" id="UP000887574">
    <property type="component" value="Unplaced"/>
</dbReference>
<dbReference type="Pfam" id="PF21320">
    <property type="entry name" value="WHD_Rv2258c"/>
    <property type="match status" value="1"/>
</dbReference>
<evidence type="ECO:0000313" key="2">
    <source>
        <dbReference type="Proteomes" id="UP000887574"/>
    </source>
</evidence>
<protein>
    <recommendedName>
        <fullName evidence="1">S-adenosylmethionine-dependent methyltransferase Rv2258c-like winged HTH domain-containing protein</fullName>
    </recommendedName>
</protein>
<proteinExistence type="predicted"/>
<organism evidence="2 3">
    <name type="scientific">Ditylenchus dipsaci</name>
    <dbReference type="NCBI Taxonomy" id="166011"/>
    <lineage>
        <taxon>Eukaryota</taxon>
        <taxon>Metazoa</taxon>
        <taxon>Ecdysozoa</taxon>
        <taxon>Nematoda</taxon>
        <taxon>Chromadorea</taxon>
        <taxon>Rhabditida</taxon>
        <taxon>Tylenchina</taxon>
        <taxon>Tylenchomorpha</taxon>
        <taxon>Sphaerularioidea</taxon>
        <taxon>Anguinidae</taxon>
        <taxon>Anguininae</taxon>
        <taxon>Ditylenchus</taxon>
    </lineage>
</organism>